<dbReference type="Gramene" id="OMERI11G09900.1">
    <property type="protein sequence ID" value="OMERI11G09900.1"/>
    <property type="gene ID" value="OMERI11G09900"/>
</dbReference>
<evidence type="ECO:0000313" key="2">
    <source>
        <dbReference type="Proteomes" id="UP000008021"/>
    </source>
</evidence>
<name>A0A0E0F589_9ORYZ</name>
<sequence length="53" mass="6008">MARGQWRRLRVGVDSGEPVTGKTEEVADRDRLDLGRRALLARGRWVLAVECDD</sequence>
<keyword evidence="2" id="KW-1185">Reference proteome</keyword>
<evidence type="ECO:0000313" key="1">
    <source>
        <dbReference type="EnsemblPlants" id="OMERI11G09900.1"/>
    </source>
</evidence>
<dbReference type="AlphaFoldDB" id="A0A0E0F589"/>
<protein>
    <submittedName>
        <fullName evidence="1">Uncharacterized protein</fullName>
    </submittedName>
</protein>
<dbReference type="HOGENOM" id="CLU_3072008_0_0_1"/>
<dbReference type="EnsemblPlants" id="OMERI11G09900.1">
    <property type="protein sequence ID" value="OMERI11G09900.1"/>
    <property type="gene ID" value="OMERI11G09900"/>
</dbReference>
<organism evidence="1">
    <name type="scientific">Oryza meridionalis</name>
    <dbReference type="NCBI Taxonomy" id="40149"/>
    <lineage>
        <taxon>Eukaryota</taxon>
        <taxon>Viridiplantae</taxon>
        <taxon>Streptophyta</taxon>
        <taxon>Embryophyta</taxon>
        <taxon>Tracheophyta</taxon>
        <taxon>Spermatophyta</taxon>
        <taxon>Magnoliopsida</taxon>
        <taxon>Liliopsida</taxon>
        <taxon>Poales</taxon>
        <taxon>Poaceae</taxon>
        <taxon>BOP clade</taxon>
        <taxon>Oryzoideae</taxon>
        <taxon>Oryzeae</taxon>
        <taxon>Oryzinae</taxon>
        <taxon>Oryza</taxon>
    </lineage>
</organism>
<reference evidence="1" key="1">
    <citation type="submission" date="2015-04" db="UniProtKB">
        <authorList>
            <consortium name="EnsemblPlants"/>
        </authorList>
    </citation>
    <scope>IDENTIFICATION</scope>
</reference>
<proteinExistence type="predicted"/>
<accession>A0A0E0F589</accession>
<reference evidence="1" key="2">
    <citation type="submission" date="2018-05" db="EMBL/GenBank/DDBJ databases">
        <title>OmerRS3 (Oryza meridionalis Reference Sequence Version 3).</title>
        <authorList>
            <person name="Zhang J."/>
            <person name="Kudrna D."/>
            <person name="Lee S."/>
            <person name="Talag J."/>
            <person name="Welchert J."/>
            <person name="Wing R.A."/>
        </authorList>
    </citation>
    <scope>NUCLEOTIDE SEQUENCE [LARGE SCALE GENOMIC DNA]</scope>
    <source>
        <strain evidence="1">cv. OR44</strain>
    </source>
</reference>
<dbReference type="Proteomes" id="UP000008021">
    <property type="component" value="Chromosome 11"/>
</dbReference>